<feature type="compositionally biased region" description="Polar residues" evidence="23">
    <location>
        <begin position="267"/>
        <end position="280"/>
    </location>
</feature>
<evidence type="ECO:0000256" key="17">
    <source>
        <dbReference type="ARBA" id="ARBA00049075"/>
    </source>
</evidence>
<dbReference type="GO" id="GO:0015030">
    <property type="term" value="C:Cajal body"/>
    <property type="evidence" value="ECO:0007669"/>
    <property type="project" value="UniProtKB-SubCell"/>
</dbReference>
<dbReference type="STRING" id="7918.ENSLOCP00000006650"/>
<dbReference type="OMA" id="QSEPHNG"/>
<feature type="compositionally biased region" description="Basic and acidic residues" evidence="23">
    <location>
        <begin position="535"/>
        <end position="544"/>
    </location>
</feature>
<evidence type="ECO:0000256" key="11">
    <source>
        <dbReference type="ARBA" id="ARBA00023163"/>
    </source>
</evidence>
<feature type="compositionally biased region" description="Basic residues" evidence="23">
    <location>
        <begin position="572"/>
        <end position="586"/>
    </location>
</feature>
<dbReference type="GO" id="GO:0005730">
    <property type="term" value="C:nucleolus"/>
    <property type="evidence" value="ECO:0007669"/>
    <property type="project" value="UniProtKB-SubCell"/>
</dbReference>
<keyword evidence="11" id="KW-0804">Transcription</keyword>
<dbReference type="OrthoDB" id="194443at2759"/>
<dbReference type="eggNOG" id="KOG2730">
    <property type="taxonomic scope" value="Eukaryota"/>
</dbReference>
<dbReference type="InParanoid" id="W5ME41"/>
<evidence type="ECO:0000256" key="22">
    <source>
        <dbReference type="ARBA" id="ARBA00081504"/>
    </source>
</evidence>
<dbReference type="GO" id="GO:0036261">
    <property type="term" value="P:7-methylguanosine cap hypermethylation"/>
    <property type="evidence" value="ECO:0000318"/>
    <property type="project" value="GO_Central"/>
</dbReference>
<feature type="compositionally biased region" description="Low complexity" evidence="23">
    <location>
        <begin position="368"/>
        <end position="380"/>
    </location>
</feature>
<proteinExistence type="inferred from homology"/>
<reference evidence="25" key="1">
    <citation type="submission" date="2011-12" db="EMBL/GenBank/DDBJ databases">
        <title>The Draft Genome of Lepisosteus oculatus.</title>
        <authorList>
            <consortium name="The Broad Institute Genome Assembly &amp; Analysis Group"/>
            <consortium name="Computational R&amp;D Group"/>
            <consortium name="and Sequencing Platform"/>
            <person name="Di Palma F."/>
            <person name="Alfoldi J."/>
            <person name="Johnson J."/>
            <person name="Berlin A."/>
            <person name="Gnerre S."/>
            <person name="Jaffe D."/>
            <person name="MacCallum I."/>
            <person name="Young S."/>
            <person name="Walker B.J."/>
            <person name="Lander E.S."/>
            <person name="Lindblad-Toh K."/>
        </authorList>
    </citation>
    <scope>NUCLEOTIDE SEQUENCE [LARGE SCALE GENOMIC DNA]</scope>
</reference>
<dbReference type="AlphaFoldDB" id="W5ME41"/>
<feature type="region of interest" description="Disordered" evidence="23">
    <location>
        <begin position="323"/>
        <end position="428"/>
    </location>
</feature>
<keyword evidence="6" id="KW-0597">Phosphoprotein</keyword>
<comment type="catalytic activity">
    <reaction evidence="17">
        <text>a 5'-end (N(7)-methyl 5'-triphosphoguanosine)-ribonucleoside in snRNA + S-adenosyl-L-methionine = a 5'-end (N(2),N(7)-dimethyl 5'-triphosphoguanosine)-ribonucleoside in snRNA + S-adenosyl-L-homocysteine + H(+)</text>
        <dbReference type="Rhea" id="RHEA:78471"/>
        <dbReference type="Rhea" id="RHEA-COMP:19085"/>
        <dbReference type="Rhea" id="RHEA-COMP:19087"/>
        <dbReference type="ChEBI" id="CHEBI:15378"/>
        <dbReference type="ChEBI" id="CHEBI:57856"/>
        <dbReference type="ChEBI" id="CHEBI:59789"/>
        <dbReference type="ChEBI" id="CHEBI:156461"/>
        <dbReference type="ChEBI" id="CHEBI:172880"/>
    </reaction>
    <physiologicalReaction direction="left-to-right" evidence="17">
        <dbReference type="Rhea" id="RHEA:78472"/>
    </physiologicalReaction>
</comment>
<keyword evidence="8" id="KW-0808">Transferase</keyword>
<dbReference type="FunFam" id="3.40.50.150:FF:000066">
    <property type="entry name" value="Trimethylguanosine synthase 1"/>
    <property type="match status" value="1"/>
</dbReference>
<dbReference type="PANTHER" id="PTHR14741:SF32">
    <property type="entry name" value="TRIMETHYLGUANOSINE SYNTHASE"/>
    <property type="match status" value="1"/>
</dbReference>
<evidence type="ECO:0000256" key="23">
    <source>
        <dbReference type="SAM" id="MobiDB-lite"/>
    </source>
</evidence>
<evidence type="ECO:0000256" key="2">
    <source>
        <dbReference type="ARBA" id="ARBA00004496"/>
    </source>
</evidence>
<dbReference type="GeneTree" id="ENSGT00390000018056"/>
<evidence type="ECO:0000256" key="20">
    <source>
        <dbReference type="ARBA" id="ARBA00064494"/>
    </source>
</evidence>
<evidence type="ECO:0000256" key="15">
    <source>
        <dbReference type="ARBA" id="ARBA00048740"/>
    </source>
</evidence>
<evidence type="ECO:0000313" key="24">
    <source>
        <dbReference type="Ensembl" id="ENSLOCP00000006650.1"/>
    </source>
</evidence>
<evidence type="ECO:0000256" key="12">
    <source>
        <dbReference type="ARBA" id="ARBA00023242"/>
    </source>
</evidence>
<dbReference type="KEGG" id="loc:102696062"/>
<dbReference type="GO" id="GO:0090022">
    <property type="term" value="P:regulation of neutrophil chemotaxis"/>
    <property type="evidence" value="ECO:0007669"/>
    <property type="project" value="Ensembl"/>
</dbReference>
<dbReference type="PANTHER" id="PTHR14741">
    <property type="entry name" value="S-ADENOSYLMETHIONINE-DEPENDENT METHYLTRANSFERASE RELATED"/>
    <property type="match status" value="1"/>
</dbReference>
<dbReference type="CDD" id="cd02440">
    <property type="entry name" value="AdoMet_MTases"/>
    <property type="match status" value="1"/>
</dbReference>
<dbReference type="Proteomes" id="UP000018468">
    <property type="component" value="Linkage group LG9"/>
</dbReference>
<organism evidence="24 25">
    <name type="scientific">Lepisosteus oculatus</name>
    <name type="common">Spotted gar</name>
    <dbReference type="NCBI Taxonomy" id="7918"/>
    <lineage>
        <taxon>Eukaryota</taxon>
        <taxon>Metazoa</taxon>
        <taxon>Chordata</taxon>
        <taxon>Craniata</taxon>
        <taxon>Vertebrata</taxon>
        <taxon>Euteleostomi</taxon>
        <taxon>Actinopterygii</taxon>
        <taxon>Neopterygii</taxon>
        <taxon>Holostei</taxon>
        <taxon>Semionotiformes</taxon>
        <taxon>Lepisosteidae</taxon>
        <taxon>Lepisosteus</taxon>
    </lineage>
</organism>
<dbReference type="GeneID" id="102696062"/>
<comment type="subcellular location">
    <subcellularLocation>
        <location evidence="2">Cytoplasm</location>
    </subcellularLocation>
    <subcellularLocation>
        <location evidence="1">Nucleus</location>
        <location evidence="1">Cajal body</location>
    </subcellularLocation>
    <subcellularLocation>
        <location evidence="3">Nucleus</location>
        <location evidence="3">Nucleolus</location>
    </subcellularLocation>
</comment>
<feature type="region of interest" description="Disordered" evidence="23">
    <location>
        <begin position="155"/>
        <end position="178"/>
    </location>
</feature>
<dbReference type="GO" id="GO:0071164">
    <property type="term" value="F:RNA cap trimethylguanosine synthase activity"/>
    <property type="evidence" value="ECO:0000318"/>
    <property type="project" value="GO_Central"/>
</dbReference>
<comment type="catalytic activity">
    <reaction evidence="16">
        <text>a 5'-end (N(2),N(7)-dimethyl 5'-triphosphoguanosine)-ribonucleoside in snRNA + S-adenosyl-L-methionine = a 5'-end (N(2),N(2),N(7)-trimethyl 5'-triphosphoguanosine)-ribonucleoside in snRNA + S-adenosyl-L-homocysteine + H(+)</text>
        <dbReference type="Rhea" id="RHEA:78479"/>
        <dbReference type="Rhea" id="RHEA-COMP:19087"/>
        <dbReference type="Rhea" id="RHEA-COMP:19089"/>
        <dbReference type="ChEBI" id="CHEBI:15378"/>
        <dbReference type="ChEBI" id="CHEBI:57856"/>
        <dbReference type="ChEBI" id="CHEBI:59789"/>
        <dbReference type="ChEBI" id="CHEBI:167623"/>
        <dbReference type="ChEBI" id="CHEBI:172880"/>
    </reaction>
    <physiologicalReaction direction="left-to-right" evidence="16">
        <dbReference type="Rhea" id="RHEA:78480"/>
    </physiologicalReaction>
</comment>
<evidence type="ECO:0000256" key="3">
    <source>
        <dbReference type="ARBA" id="ARBA00004604"/>
    </source>
</evidence>
<feature type="region of interest" description="Disordered" evidence="23">
    <location>
        <begin position="518"/>
        <end position="544"/>
    </location>
</feature>
<keyword evidence="5" id="KW-0963">Cytoplasm</keyword>
<keyword evidence="25" id="KW-1185">Reference proteome</keyword>
<reference evidence="24" key="3">
    <citation type="submission" date="2025-09" db="UniProtKB">
        <authorList>
            <consortium name="Ensembl"/>
        </authorList>
    </citation>
    <scope>IDENTIFICATION</scope>
</reference>
<evidence type="ECO:0000256" key="14">
    <source>
        <dbReference type="ARBA" id="ARBA00047418"/>
    </source>
</evidence>
<accession>W5ME41</accession>
<keyword evidence="10" id="KW-0805">Transcription regulation</keyword>
<evidence type="ECO:0000256" key="21">
    <source>
        <dbReference type="ARBA" id="ARBA00079339"/>
    </source>
</evidence>
<dbReference type="Bgee" id="ENSLOCG00000005492">
    <property type="expression patterns" value="Expressed in embryo and 13 other cell types or tissues"/>
</dbReference>
<dbReference type="GO" id="GO:0005634">
    <property type="term" value="C:nucleus"/>
    <property type="evidence" value="ECO:0000318"/>
    <property type="project" value="GO_Central"/>
</dbReference>
<evidence type="ECO:0000256" key="4">
    <source>
        <dbReference type="ARBA" id="ARBA00018517"/>
    </source>
</evidence>
<evidence type="ECO:0000256" key="8">
    <source>
        <dbReference type="ARBA" id="ARBA00022679"/>
    </source>
</evidence>
<dbReference type="Pfam" id="PF09445">
    <property type="entry name" value="Methyltransf_15"/>
    <property type="match status" value="1"/>
</dbReference>
<dbReference type="GO" id="GO:0030593">
    <property type="term" value="P:neutrophil chemotaxis"/>
    <property type="evidence" value="ECO:0007669"/>
    <property type="project" value="Ensembl"/>
</dbReference>
<evidence type="ECO:0000256" key="16">
    <source>
        <dbReference type="ARBA" id="ARBA00048763"/>
    </source>
</evidence>
<evidence type="ECO:0000256" key="19">
    <source>
        <dbReference type="ARBA" id="ARBA00057179"/>
    </source>
</evidence>
<comment type="subunit">
    <text evidence="20">May form homooligomers. Interacts with CREBBP/CBP, EED/WAIT1, EP300/P300, NCOA6/PRIP, PPARBP/PBP and SMN.</text>
</comment>
<feature type="region of interest" description="Disordered" evidence="23">
    <location>
        <begin position="567"/>
        <end position="588"/>
    </location>
</feature>
<keyword evidence="12" id="KW-0539">Nucleus</keyword>
<keyword evidence="9" id="KW-0949">S-adenosyl-L-methionine</keyword>
<dbReference type="GO" id="GO:0009611">
    <property type="term" value="P:response to wounding"/>
    <property type="evidence" value="ECO:0007669"/>
    <property type="project" value="Ensembl"/>
</dbReference>
<evidence type="ECO:0000256" key="10">
    <source>
        <dbReference type="ARBA" id="ARBA00023015"/>
    </source>
</evidence>
<dbReference type="Gene3D" id="3.40.50.150">
    <property type="entry name" value="Vaccinia Virus protein VP39"/>
    <property type="match status" value="1"/>
</dbReference>
<dbReference type="InterPro" id="IPR029063">
    <property type="entry name" value="SAM-dependent_MTases_sf"/>
</dbReference>
<feature type="region of interest" description="Disordered" evidence="23">
    <location>
        <begin position="267"/>
        <end position="307"/>
    </location>
</feature>
<reference evidence="24" key="2">
    <citation type="submission" date="2025-08" db="UniProtKB">
        <authorList>
            <consortium name="Ensembl"/>
        </authorList>
    </citation>
    <scope>IDENTIFICATION</scope>
</reference>
<evidence type="ECO:0000256" key="5">
    <source>
        <dbReference type="ARBA" id="ARBA00022490"/>
    </source>
</evidence>
<comment type="catalytic activity">
    <reaction evidence="15">
        <text>a 5'-end (N(7)-methyl 5'-triphosphoguanosine)-ribonucleoside in snoRNA + S-adenosyl-L-methionine = a 5'-end (N(2),N(7)-dimethyl 5'-triphosphoguanosine)-ribonucleoside in snoRNA + S-adenosyl-L-homocysteine + H(+)</text>
        <dbReference type="Rhea" id="RHEA:78475"/>
        <dbReference type="Rhea" id="RHEA-COMP:19086"/>
        <dbReference type="Rhea" id="RHEA-COMP:19088"/>
        <dbReference type="ChEBI" id="CHEBI:15378"/>
        <dbReference type="ChEBI" id="CHEBI:57856"/>
        <dbReference type="ChEBI" id="CHEBI:59789"/>
        <dbReference type="ChEBI" id="CHEBI:156461"/>
        <dbReference type="ChEBI" id="CHEBI:172880"/>
    </reaction>
    <physiologicalReaction direction="left-to-right" evidence="15">
        <dbReference type="Rhea" id="RHEA:78476"/>
    </physiologicalReaction>
</comment>
<comment type="function">
    <text evidence="19">Catalyzes the 2 serial methylation steps for the conversion of the 7-monomethylguanosine (m(7)G) caps of snRNAs and snoRNAs to a 2,2,7-trimethylguanosine (m(2,2,7)G) cap structure. The enzyme is specific for guanine, and N7 methylation must precede N2 methylation. Hypermethylation of the m7G cap of U snRNAs leads to their concentration in nuclear foci, their colocalization with coilin and the formation of canonical Cajal bodies (CBs). Plays a role in transcriptional regulation.</text>
</comment>
<feature type="compositionally biased region" description="Polar residues" evidence="23">
    <location>
        <begin position="328"/>
        <end position="341"/>
    </location>
</feature>
<evidence type="ECO:0000256" key="6">
    <source>
        <dbReference type="ARBA" id="ARBA00022553"/>
    </source>
</evidence>
<dbReference type="CTD" id="96764"/>
<dbReference type="Ensembl" id="ENSLOCT00000006658.1">
    <property type="protein sequence ID" value="ENSLOCP00000006650.1"/>
    <property type="gene ID" value="ENSLOCG00000005492.1"/>
</dbReference>
<evidence type="ECO:0000256" key="7">
    <source>
        <dbReference type="ARBA" id="ARBA00022603"/>
    </source>
</evidence>
<evidence type="ECO:0000256" key="1">
    <source>
        <dbReference type="ARBA" id="ARBA00004408"/>
    </source>
</evidence>
<comment type="catalytic activity">
    <reaction evidence="14">
        <text>a 5'-end (N(2),N(7)-dimethyl 5'-triphosphoguanosine)-ribonucleoside in snoRNA + S-adenosyl-L-methionine = a 5'-end (N(2),N(2),N(7)-trimethyl 5'-triphosphoguanosine)-ribonucleoside in snoRNA + S-adenosyl-L-homocysteine + H(+)</text>
        <dbReference type="Rhea" id="RHEA:78507"/>
        <dbReference type="Rhea" id="RHEA-COMP:19088"/>
        <dbReference type="Rhea" id="RHEA-COMP:19090"/>
        <dbReference type="ChEBI" id="CHEBI:15378"/>
        <dbReference type="ChEBI" id="CHEBI:57856"/>
        <dbReference type="ChEBI" id="CHEBI:59789"/>
        <dbReference type="ChEBI" id="CHEBI:167623"/>
        <dbReference type="ChEBI" id="CHEBI:172880"/>
    </reaction>
    <physiologicalReaction direction="left-to-right" evidence="14">
        <dbReference type="Rhea" id="RHEA:78508"/>
    </physiologicalReaction>
</comment>
<dbReference type="SUPFAM" id="SSF53335">
    <property type="entry name" value="S-adenosyl-L-methionine-dependent methyltransferases"/>
    <property type="match status" value="1"/>
</dbReference>
<sequence length="811" mass="90107">MISGKCSLIADIFLSIDGLDGDNTIHCLCSRAFVQDQELCWYSLKDICESTDFAENKPEGLEGNDEEPVVSPVDEAQQEVNEELDEEAMLMISMGLPLQFGSSSTKKQCTVVYDEGGGGQDASKCTRNRKSRKYNHANSESHNEYVAVQGGDAQCTSETMGEPKSEDEIAGDGGTSSAGNPVSLDWKRYWERHGEELLWQSWLETHPGDSKGESLPPWDHPTSKNEWERHANEVYFCYWEQFQYWASQGWTVDDSCSSAAEEKVVPSETQQAAVSEQSGDVSDELPPRVTRDFETGRNPEEIEDLTGEAADMIQQITLNLDEGEASGSPVSQNEGTCSGSSRTHEDLSVVSCSDRNEPCDGDKRKRAASSGASPSGTGESRQSEPENKSGSVGESSRKDEENDDDDPPDQRQVKIKRSHELDPEENPALSLKEACETLGLKCGRKEKSTLHIKSYKARLRERDSELKSKLLGRHRHACSKNKHIFFTEEGEALAPKMSKTCDKVKKFLKEVQGSDEAERSLEVELAGSSESEEETSAKTEVARFEREPSSLEIPAYLLPEADKDSVAESSKVSRKEKKRRKKKAHKVPPEIAAKPELAKYWAQRYRLFSRFDKGIKLDYEGWFSVTPEKIAKHIALRVQNSFHSDVIVDAFCGVGGNAIQFALTGKRVIAVDIDPVRIALARNNAKVYGVAQQIEFIQGDFMELAVDIKADVVFLSPPWGGPDYLTADVFDIKTMMSPDGFEIFRLSKLISDNIVYFLPRNADFDQIASLAGPGGKVEVEQNFLNNKLKTITAYFGNLIRSDCEVSADYST</sequence>
<evidence type="ECO:0000313" key="25">
    <source>
        <dbReference type="Proteomes" id="UP000018468"/>
    </source>
</evidence>
<dbReference type="GO" id="GO:0005737">
    <property type="term" value="C:cytoplasm"/>
    <property type="evidence" value="ECO:0007669"/>
    <property type="project" value="UniProtKB-SubCell"/>
</dbReference>
<dbReference type="EMBL" id="AHAT01004425">
    <property type="status" value="NOT_ANNOTATED_CDS"/>
    <property type="molecule type" value="Genomic_DNA"/>
</dbReference>
<name>W5ME41_LEPOC</name>
<dbReference type="InterPro" id="IPR019012">
    <property type="entry name" value="RNA_cap_Gua-N2-MeTrfase"/>
</dbReference>
<feature type="compositionally biased region" description="Basic and acidic residues" evidence="23">
    <location>
        <begin position="354"/>
        <end position="363"/>
    </location>
</feature>
<keyword evidence="7" id="KW-0489">Methyltransferase</keyword>
<protein>
    <recommendedName>
        <fullName evidence="4">Trimethylguanosine synthase</fullName>
    </recommendedName>
    <alternativeName>
        <fullName evidence="18">Cap-specific guanine-N(2) methyltransferase</fullName>
    </alternativeName>
    <alternativeName>
        <fullName evidence="21">Nuclear receptor coactivator 6-interacting protein</fullName>
    </alternativeName>
    <alternativeName>
        <fullName evidence="22">PRIP-interacting protein with methyltransferase motif</fullName>
    </alternativeName>
</protein>
<feature type="compositionally biased region" description="Basic and acidic residues" evidence="23">
    <location>
        <begin position="285"/>
        <end position="300"/>
    </location>
</feature>
<evidence type="ECO:0000256" key="18">
    <source>
        <dbReference type="ARBA" id="ARBA00049790"/>
    </source>
</evidence>
<comment type="similarity">
    <text evidence="13">Belongs to the methyltransferase superfamily. Trimethylguanosine synthase family.</text>
</comment>
<evidence type="ECO:0000256" key="9">
    <source>
        <dbReference type="ARBA" id="ARBA00022691"/>
    </source>
</evidence>
<evidence type="ECO:0000256" key="13">
    <source>
        <dbReference type="ARBA" id="ARBA00025783"/>
    </source>
</evidence>